<accession>X1HBB2</accession>
<reference evidence="1" key="1">
    <citation type="journal article" date="2014" name="Front. Microbiol.">
        <title>High frequency of phylogenetically diverse reductive dehalogenase-homologous genes in deep subseafloor sedimentary metagenomes.</title>
        <authorList>
            <person name="Kawai M."/>
            <person name="Futagami T."/>
            <person name="Toyoda A."/>
            <person name="Takaki Y."/>
            <person name="Nishi S."/>
            <person name="Hori S."/>
            <person name="Arai W."/>
            <person name="Tsubouchi T."/>
            <person name="Morono Y."/>
            <person name="Uchiyama I."/>
            <person name="Ito T."/>
            <person name="Fujiyama A."/>
            <person name="Inagaki F."/>
            <person name="Takami H."/>
        </authorList>
    </citation>
    <scope>NUCLEOTIDE SEQUENCE</scope>
    <source>
        <strain evidence="1">Expedition CK06-06</strain>
    </source>
</reference>
<dbReference type="EMBL" id="BARU01025458">
    <property type="protein sequence ID" value="GAH66677.1"/>
    <property type="molecule type" value="Genomic_DNA"/>
</dbReference>
<comment type="caution">
    <text evidence="1">The sequence shown here is derived from an EMBL/GenBank/DDBJ whole genome shotgun (WGS) entry which is preliminary data.</text>
</comment>
<name>X1HBB2_9ZZZZ</name>
<organism evidence="1">
    <name type="scientific">marine sediment metagenome</name>
    <dbReference type="NCBI Taxonomy" id="412755"/>
    <lineage>
        <taxon>unclassified sequences</taxon>
        <taxon>metagenomes</taxon>
        <taxon>ecological metagenomes</taxon>
    </lineage>
</organism>
<proteinExistence type="predicted"/>
<protein>
    <submittedName>
        <fullName evidence="1">Uncharacterized protein</fullName>
    </submittedName>
</protein>
<gene>
    <name evidence="1" type="ORF">S03H2_41014</name>
</gene>
<evidence type="ECO:0000313" key="1">
    <source>
        <dbReference type="EMBL" id="GAH66677.1"/>
    </source>
</evidence>
<feature type="non-terminal residue" evidence="1">
    <location>
        <position position="249"/>
    </location>
</feature>
<dbReference type="AlphaFoldDB" id="X1HBB2"/>
<sequence>MKKSELRGKTRIPSPFGTAIHKTEWTCAAKVAEWMNDIIKEKGLPLGQAEVETTQEGNRKRVDIILFESPASQNAICVIETKQPYFDPLDEEELKEPTRKKATQRSAKYFATSNFQHLYWFDTERVNSLSPLEEQIQDKYSLSQIENLDLIEEPRYKNSIILGLERFLTDLYEVHSGKKAKPKQAIDELLIYRLQDKIRRLSGYYTTIIDNRCHKDNAFARELGKWFVSQGWSFVWQPQDFNKAARQTA</sequence>